<evidence type="ECO:0000259" key="2">
    <source>
        <dbReference type="Pfam" id="PF08541"/>
    </source>
</evidence>
<dbReference type="PANTHER" id="PTHR43323:SF2">
    <property type="entry name" value="HYDROXYMETHYLGLUTARYL-COA SYNTHASE"/>
    <property type="match status" value="1"/>
</dbReference>
<dbReference type="Proteomes" id="UP000034543">
    <property type="component" value="Unassembled WGS sequence"/>
</dbReference>
<dbReference type="Pfam" id="PF08541">
    <property type="entry name" value="ACP_syn_III_C"/>
    <property type="match status" value="1"/>
</dbReference>
<dbReference type="GO" id="GO:0006084">
    <property type="term" value="P:acetyl-CoA metabolic process"/>
    <property type="evidence" value="ECO:0007669"/>
    <property type="project" value="TreeGrafter"/>
</dbReference>
<dbReference type="SUPFAM" id="SSF53901">
    <property type="entry name" value="Thiolase-like"/>
    <property type="match status" value="1"/>
</dbReference>
<dbReference type="Gene3D" id="3.40.47.10">
    <property type="match status" value="1"/>
</dbReference>
<feature type="domain" description="Beta-ketoacyl-[acyl-carrier-protein] synthase III C-terminal" evidence="2">
    <location>
        <begin position="15"/>
        <end position="102"/>
    </location>
</feature>
<sequence>AYFTHVLGAANLLFKKTKTKPADYDYCVFHMPNGKFPVAVASRLGFTKEQFLPSFVAPQIGNPYSASTLIGLASVLKQAKPDQKIFMVSYGSGAGSDAFIWKTTKHIEKYRKHESNQLLSQKEYIDYPRYLKQTKTI</sequence>
<feature type="non-terminal residue" evidence="3">
    <location>
        <position position="1"/>
    </location>
</feature>
<accession>A0A0G1CER1</accession>
<dbReference type="PATRIC" id="fig|1618436.3.peg.1219"/>
<dbReference type="AlphaFoldDB" id="A0A0G1CER1"/>
<dbReference type="GO" id="GO:0004421">
    <property type="term" value="F:hydroxymethylglutaryl-CoA synthase activity"/>
    <property type="evidence" value="ECO:0007669"/>
    <property type="project" value="TreeGrafter"/>
</dbReference>
<dbReference type="InterPro" id="IPR013747">
    <property type="entry name" value="ACP_syn_III_C"/>
</dbReference>
<reference evidence="3 4" key="1">
    <citation type="journal article" date="2015" name="Nature">
        <title>rRNA introns, odd ribosomes, and small enigmatic genomes across a large radiation of phyla.</title>
        <authorList>
            <person name="Brown C.T."/>
            <person name="Hug L.A."/>
            <person name="Thomas B.C."/>
            <person name="Sharon I."/>
            <person name="Castelle C.J."/>
            <person name="Singh A."/>
            <person name="Wilkins M.J."/>
            <person name="Williams K.H."/>
            <person name="Banfield J.F."/>
        </authorList>
    </citation>
    <scope>NUCLEOTIDE SEQUENCE [LARGE SCALE GENOMIC DNA]</scope>
</reference>
<gene>
    <name evidence="3" type="ORF">UV59_C0029G0001</name>
</gene>
<evidence type="ECO:0000313" key="4">
    <source>
        <dbReference type="Proteomes" id="UP000034543"/>
    </source>
</evidence>
<evidence type="ECO:0000256" key="1">
    <source>
        <dbReference type="ARBA" id="ARBA00022679"/>
    </source>
</evidence>
<keyword evidence="1" id="KW-0808">Transferase</keyword>
<name>A0A0G1CER1_9BACT</name>
<protein>
    <recommendedName>
        <fullName evidence="2">Beta-ketoacyl-[acyl-carrier-protein] synthase III C-terminal domain-containing protein</fullName>
    </recommendedName>
</protein>
<comment type="caution">
    <text evidence="3">The sequence shown here is derived from an EMBL/GenBank/DDBJ whole genome shotgun (WGS) entry which is preliminary data.</text>
</comment>
<evidence type="ECO:0000313" key="3">
    <source>
        <dbReference type="EMBL" id="KKS83929.1"/>
    </source>
</evidence>
<dbReference type="PANTHER" id="PTHR43323">
    <property type="entry name" value="3-HYDROXY-3-METHYLGLUTARYL COENZYME A SYNTHASE"/>
    <property type="match status" value="1"/>
</dbReference>
<dbReference type="STRING" id="1618436.UV59_C0029G0001"/>
<proteinExistence type="predicted"/>
<dbReference type="EMBL" id="LCFB01000029">
    <property type="protein sequence ID" value="KKS83929.1"/>
    <property type="molecule type" value="Genomic_DNA"/>
</dbReference>
<organism evidence="3 4">
    <name type="scientific">Candidatus Gottesmanbacteria bacterium GW2011_GWA1_43_11</name>
    <dbReference type="NCBI Taxonomy" id="1618436"/>
    <lineage>
        <taxon>Bacteria</taxon>
        <taxon>Candidatus Gottesmaniibacteriota</taxon>
    </lineage>
</organism>
<dbReference type="InterPro" id="IPR016039">
    <property type="entry name" value="Thiolase-like"/>
</dbReference>